<organism evidence="2 3">
    <name type="scientific">Lithospermum erythrorhizon</name>
    <name type="common">Purple gromwell</name>
    <name type="synonym">Lithospermum officinale var. erythrorhizon</name>
    <dbReference type="NCBI Taxonomy" id="34254"/>
    <lineage>
        <taxon>Eukaryota</taxon>
        <taxon>Viridiplantae</taxon>
        <taxon>Streptophyta</taxon>
        <taxon>Embryophyta</taxon>
        <taxon>Tracheophyta</taxon>
        <taxon>Spermatophyta</taxon>
        <taxon>Magnoliopsida</taxon>
        <taxon>eudicotyledons</taxon>
        <taxon>Gunneridae</taxon>
        <taxon>Pentapetalae</taxon>
        <taxon>asterids</taxon>
        <taxon>lamiids</taxon>
        <taxon>Boraginales</taxon>
        <taxon>Boraginaceae</taxon>
        <taxon>Boraginoideae</taxon>
        <taxon>Lithospermeae</taxon>
        <taxon>Lithospermum</taxon>
    </lineage>
</organism>
<accession>A0AAV3R2P5</accession>
<sequence>MSMDELIGNLATFKIALNEGETRKKKGIALNVSSEDISDEDLGETINMLAKNFNKTLKRFNKKPFSGGSGTLVIDKNNNRWKKPGNQGNSGACQSEKSKGIQCRECEGFGHIQVECPNYLKKQSRNYSATHSNDESECNNPFRTNIIEIVY</sequence>
<proteinExistence type="predicted"/>
<dbReference type="GO" id="GO:0008270">
    <property type="term" value="F:zinc ion binding"/>
    <property type="evidence" value="ECO:0007669"/>
    <property type="project" value="InterPro"/>
</dbReference>
<name>A0AAV3R2P5_LITER</name>
<reference evidence="2 3" key="1">
    <citation type="submission" date="2024-01" db="EMBL/GenBank/DDBJ databases">
        <title>The complete chloroplast genome sequence of Lithospermum erythrorhizon: insights into the phylogenetic relationship among Boraginaceae species and the maternal lineages of purple gromwells.</title>
        <authorList>
            <person name="Okada T."/>
            <person name="Watanabe K."/>
        </authorList>
    </citation>
    <scope>NUCLEOTIDE SEQUENCE [LARGE SCALE GENOMIC DNA]</scope>
</reference>
<comment type="caution">
    <text evidence="2">The sequence shown here is derived from an EMBL/GenBank/DDBJ whole genome shotgun (WGS) entry which is preliminary data.</text>
</comment>
<dbReference type="GO" id="GO:0003676">
    <property type="term" value="F:nucleic acid binding"/>
    <property type="evidence" value="ECO:0007669"/>
    <property type="project" value="InterPro"/>
</dbReference>
<dbReference type="SUPFAM" id="SSF57756">
    <property type="entry name" value="Retrovirus zinc finger-like domains"/>
    <property type="match status" value="1"/>
</dbReference>
<dbReference type="InterPro" id="IPR036875">
    <property type="entry name" value="Znf_CCHC_sf"/>
</dbReference>
<evidence type="ECO:0000313" key="3">
    <source>
        <dbReference type="Proteomes" id="UP001454036"/>
    </source>
</evidence>
<dbReference type="AlphaFoldDB" id="A0AAV3R2P5"/>
<protein>
    <recommendedName>
        <fullName evidence="4">Gag-pol polyprotein</fullName>
    </recommendedName>
</protein>
<keyword evidence="3" id="KW-1185">Reference proteome</keyword>
<dbReference type="EMBL" id="BAABME010006743">
    <property type="protein sequence ID" value="GAA0169188.1"/>
    <property type="molecule type" value="Genomic_DNA"/>
</dbReference>
<gene>
    <name evidence="2" type="ORF">LIER_23729</name>
</gene>
<evidence type="ECO:0000313" key="2">
    <source>
        <dbReference type="EMBL" id="GAA0169188.1"/>
    </source>
</evidence>
<feature type="region of interest" description="Disordered" evidence="1">
    <location>
        <begin position="73"/>
        <end position="95"/>
    </location>
</feature>
<feature type="compositionally biased region" description="Polar residues" evidence="1">
    <location>
        <begin position="86"/>
        <end position="95"/>
    </location>
</feature>
<dbReference type="Proteomes" id="UP001454036">
    <property type="component" value="Unassembled WGS sequence"/>
</dbReference>
<evidence type="ECO:0008006" key="4">
    <source>
        <dbReference type="Google" id="ProtNLM"/>
    </source>
</evidence>
<evidence type="ECO:0000256" key="1">
    <source>
        <dbReference type="SAM" id="MobiDB-lite"/>
    </source>
</evidence>